<organism evidence="1 2">
    <name type="scientific">Paramuricea clavata</name>
    <name type="common">Red gorgonian</name>
    <name type="synonym">Violescent sea-whip</name>
    <dbReference type="NCBI Taxonomy" id="317549"/>
    <lineage>
        <taxon>Eukaryota</taxon>
        <taxon>Metazoa</taxon>
        <taxon>Cnidaria</taxon>
        <taxon>Anthozoa</taxon>
        <taxon>Octocorallia</taxon>
        <taxon>Malacalcyonacea</taxon>
        <taxon>Plexauridae</taxon>
        <taxon>Paramuricea</taxon>
    </lineage>
</organism>
<gene>
    <name evidence="1" type="ORF">PACLA_8A045338</name>
</gene>
<reference evidence="1" key="1">
    <citation type="submission" date="2020-04" db="EMBL/GenBank/DDBJ databases">
        <authorList>
            <person name="Alioto T."/>
            <person name="Alioto T."/>
            <person name="Gomez Garrido J."/>
        </authorList>
    </citation>
    <scope>NUCLEOTIDE SEQUENCE</scope>
    <source>
        <strain evidence="1">A484AB</strain>
    </source>
</reference>
<proteinExistence type="predicted"/>
<dbReference type="OrthoDB" id="10068564at2759"/>
<name>A0A7D9DAL4_PARCT</name>
<protein>
    <submittedName>
        <fullName evidence="1">Uncharacterized protein</fullName>
    </submittedName>
</protein>
<accession>A0A7D9DAL4</accession>
<keyword evidence="2" id="KW-1185">Reference proteome</keyword>
<comment type="caution">
    <text evidence="1">The sequence shown here is derived from an EMBL/GenBank/DDBJ whole genome shotgun (WGS) entry which is preliminary data.</text>
</comment>
<evidence type="ECO:0000313" key="2">
    <source>
        <dbReference type="Proteomes" id="UP001152795"/>
    </source>
</evidence>
<dbReference type="Proteomes" id="UP001152795">
    <property type="component" value="Unassembled WGS sequence"/>
</dbReference>
<evidence type="ECO:0000313" key="1">
    <source>
        <dbReference type="EMBL" id="CAB3980602.1"/>
    </source>
</evidence>
<dbReference type="EMBL" id="CACRXK020000305">
    <property type="protein sequence ID" value="CAB3980602.1"/>
    <property type="molecule type" value="Genomic_DNA"/>
</dbReference>
<sequence length="58" mass="6441">MKEYADTAAKAKPDIFQVGDTILVRQRRINALSSPYNKHPHTIVKIKGSMITAKKATS</sequence>
<dbReference type="AlphaFoldDB" id="A0A7D9DAL4"/>